<evidence type="ECO:0000259" key="1">
    <source>
        <dbReference type="Pfam" id="PF04002"/>
    </source>
</evidence>
<proteinExistence type="predicted"/>
<gene>
    <name evidence="2" type="ORF">E3V97_19875</name>
</gene>
<dbReference type="InterPro" id="IPR025657">
    <property type="entry name" value="RadC_JAB"/>
</dbReference>
<evidence type="ECO:0000313" key="3">
    <source>
        <dbReference type="Proteomes" id="UP000297429"/>
    </source>
</evidence>
<dbReference type="Proteomes" id="UP000297429">
    <property type="component" value="Unassembled WGS sequence"/>
</dbReference>
<accession>A0ABY2HKR8</accession>
<sequence>MRLTNQLKDGGKLLEIVIWDHLIISSDSYYSFANDSMM</sequence>
<dbReference type="EMBL" id="SOPX01000004">
    <property type="protein sequence ID" value="TFB29507.1"/>
    <property type="molecule type" value="Genomic_DNA"/>
</dbReference>
<protein>
    <recommendedName>
        <fullName evidence="1">RadC-like JAB domain-containing protein</fullName>
    </recommendedName>
</protein>
<keyword evidence="3" id="KW-1185">Reference proteome</keyword>
<name>A0ABY2HKR8_9SPHI</name>
<dbReference type="Pfam" id="PF04002">
    <property type="entry name" value="RadC"/>
    <property type="match status" value="1"/>
</dbReference>
<reference evidence="2 3" key="1">
    <citation type="submission" date="2019-03" db="EMBL/GenBank/DDBJ databases">
        <authorList>
            <person name="He R.-H."/>
        </authorList>
    </citation>
    <scope>NUCLEOTIDE SEQUENCE [LARGE SCALE GENOMIC DNA]</scope>
    <source>
        <strain evidence="2 3">DSM 19624</strain>
    </source>
</reference>
<evidence type="ECO:0000313" key="2">
    <source>
        <dbReference type="EMBL" id="TFB29507.1"/>
    </source>
</evidence>
<feature type="domain" description="RadC-like JAB" evidence="1">
    <location>
        <begin position="2"/>
        <end position="35"/>
    </location>
</feature>
<dbReference type="Gene3D" id="3.40.140.10">
    <property type="entry name" value="Cytidine Deaminase, domain 2"/>
    <property type="match status" value="1"/>
</dbReference>
<organism evidence="2 3">
    <name type="scientific">Pedobacter alluvionis</name>
    <dbReference type="NCBI Taxonomy" id="475253"/>
    <lineage>
        <taxon>Bacteria</taxon>
        <taxon>Pseudomonadati</taxon>
        <taxon>Bacteroidota</taxon>
        <taxon>Sphingobacteriia</taxon>
        <taxon>Sphingobacteriales</taxon>
        <taxon>Sphingobacteriaceae</taxon>
        <taxon>Pedobacter</taxon>
    </lineage>
</organism>
<comment type="caution">
    <text evidence="2">The sequence shown here is derived from an EMBL/GenBank/DDBJ whole genome shotgun (WGS) entry which is preliminary data.</text>
</comment>